<accession>A0A2J6PNX2</accession>
<protein>
    <submittedName>
        <fullName evidence="2">Uncharacterized protein</fullName>
    </submittedName>
</protein>
<dbReference type="Proteomes" id="UP000235672">
    <property type="component" value="Unassembled WGS sequence"/>
</dbReference>
<sequence length="165" mass="18515">MQTLPQFGTARKDQVANTQTPQATGLLPGPRMQGRPSDLARHGRSIHGPKQRCAVQGCGYASARGDKMVEHVRKKHKEKNTPSTSNPSRTPCNTEEIEAIGPFENMEYMRWDYLLVDEVCFQELLSPSDIVPYGTEVVTGDSHSCPEFGFNEILTKWPYDVKSFQ</sequence>
<evidence type="ECO:0000313" key="3">
    <source>
        <dbReference type="Proteomes" id="UP000235672"/>
    </source>
</evidence>
<gene>
    <name evidence="2" type="ORF">NA56DRAFT_329356</name>
</gene>
<dbReference type="EMBL" id="KZ613511">
    <property type="protein sequence ID" value="PMD15717.1"/>
    <property type="molecule type" value="Genomic_DNA"/>
</dbReference>
<organism evidence="2 3">
    <name type="scientific">Hyaloscypha hepaticicola</name>
    <dbReference type="NCBI Taxonomy" id="2082293"/>
    <lineage>
        <taxon>Eukaryota</taxon>
        <taxon>Fungi</taxon>
        <taxon>Dikarya</taxon>
        <taxon>Ascomycota</taxon>
        <taxon>Pezizomycotina</taxon>
        <taxon>Leotiomycetes</taxon>
        <taxon>Helotiales</taxon>
        <taxon>Hyaloscyphaceae</taxon>
        <taxon>Hyaloscypha</taxon>
    </lineage>
</organism>
<feature type="compositionally biased region" description="Polar residues" evidence="1">
    <location>
        <begin position="81"/>
        <end position="93"/>
    </location>
</feature>
<evidence type="ECO:0000256" key="1">
    <source>
        <dbReference type="SAM" id="MobiDB-lite"/>
    </source>
</evidence>
<reference evidence="2 3" key="1">
    <citation type="submission" date="2016-05" db="EMBL/GenBank/DDBJ databases">
        <title>A degradative enzymes factory behind the ericoid mycorrhizal symbiosis.</title>
        <authorList>
            <consortium name="DOE Joint Genome Institute"/>
            <person name="Martino E."/>
            <person name="Morin E."/>
            <person name="Grelet G."/>
            <person name="Kuo A."/>
            <person name="Kohler A."/>
            <person name="Daghino S."/>
            <person name="Barry K."/>
            <person name="Choi C."/>
            <person name="Cichocki N."/>
            <person name="Clum A."/>
            <person name="Copeland A."/>
            <person name="Hainaut M."/>
            <person name="Haridas S."/>
            <person name="Labutti K."/>
            <person name="Lindquist E."/>
            <person name="Lipzen A."/>
            <person name="Khouja H.-R."/>
            <person name="Murat C."/>
            <person name="Ohm R."/>
            <person name="Olson A."/>
            <person name="Spatafora J."/>
            <person name="Veneault-Fourrey C."/>
            <person name="Henrissat B."/>
            <person name="Grigoriev I."/>
            <person name="Martin F."/>
            <person name="Perotto S."/>
        </authorList>
    </citation>
    <scope>NUCLEOTIDE SEQUENCE [LARGE SCALE GENOMIC DNA]</scope>
    <source>
        <strain evidence="2 3">UAMH 7357</strain>
    </source>
</reference>
<keyword evidence="3" id="KW-1185">Reference proteome</keyword>
<feature type="region of interest" description="Disordered" evidence="1">
    <location>
        <begin position="1"/>
        <end position="50"/>
    </location>
</feature>
<dbReference type="AlphaFoldDB" id="A0A2J6PNX2"/>
<feature type="region of interest" description="Disordered" evidence="1">
    <location>
        <begin position="71"/>
        <end position="93"/>
    </location>
</feature>
<evidence type="ECO:0000313" key="2">
    <source>
        <dbReference type="EMBL" id="PMD15717.1"/>
    </source>
</evidence>
<proteinExistence type="predicted"/>
<dbReference type="OrthoDB" id="3465479at2759"/>
<name>A0A2J6PNX2_9HELO</name>